<reference evidence="9" key="1">
    <citation type="submission" date="2020-07" db="EMBL/GenBank/DDBJ databases">
        <title>Multicomponent nature underlies the extraordinary mechanical properties of spider dragline silk.</title>
        <authorList>
            <person name="Kono N."/>
            <person name="Nakamura H."/>
            <person name="Mori M."/>
            <person name="Yoshida Y."/>
            <person name="Ohtoshi R."/>
            <person name="Malay A.D."/>
            <person name="Moran D.A.P."/>
            <person name="Tomita M."/>
            <person name="Numata K."/>
            <person name="Arakawa K."/>
        </authorList>
    </citation>
    <scope>NUCLEOTIDE SEQUENCE</scope>
</reference>
<dbReference type="GO" id="GO:0005044">
    <property type="term" value="F:scavenger receptor activity"/>
    <property type="evidence" value="ECO:0007669"/>
    <property type="project" value="TreeGrafter"/>
</dbReference>
<keyword evidence="3 8" id="KW-0812">Transmembrane</keyword>
<dbReference type="PANTHER" id="PTHR11923:SF51">
    <property type="entry name" value="LYSOSOME MEMBRANE PROTEIN 2"/>
    <property type="match status" value="1"/>
</dbReference>
<evidence type="ECO:0000256" key="7">
    <source>
        <dbReference type="SAM" id="MobiDB-lite"/>
    </source>
</evidence>
<organism evidence="9 10">
    <name type="scientific">Trichonephila clavata</name>
    <name type="common">Joro spider</name>
    <name type="synonym">Nephila clavata</name>
    <dbReference type="NCBI Taxonomy" id="2740835"/>
    <lineage>
        <taxon>Eukaryota</taxon>
        <taxon>Metazoa</taxon>
        <taxon>Ecdysozoa</taxon>
        <taxon>Arthropoda</taxon>
        <taxon>Chelicerata</taxon>
        <taxon>Arachnida</taxon>
        <taxon>Araneae</taxon>
        <taxon>Araneomorphae</taxon>
        <taxon>Entelegynae</taxon>
        <taxon>Araneoidea</taxon>
        <taxon>Nephilidae</taxon>
        <taxon>Trichonephila</taxon>
    </lineage>
</organism>
<evidence type="ECO:0000313" key="9">
    <source>
        <dbReference type="EMBL" id="GFR08801.1"/>
    </source>
</evidence>
<protein>
    <submittedName>
        <fullName evidence="9">Protein peste</fullName>
    </submittedName>
</protein>
<dbReference type="GO" id="GO:0016020">
    <property type="term" value="C:membrane"/>
    <property type="evidence" value="ECO:0007669"/>
    <property type="project" value="UniProtKB-SubCell"/>
</dbReference>
<evidence type="ECO:0000313" key="10">
    <source>
        <dbReference type="Proteomes" id="UP000887116"/>
    </source>
</evidence>
<proteinExistence type="inferred from homology"/>
<evidence type="ECO:0000256" key="8">
    <source>
        <dbReference type="SAM" id="Phobius"/>
    </source>
</evidence>
<keyword evidence="4 8" id="KW-1133">Transmembrane helix</keyword>
<dbReference type="AlphaFoldDB" id="A0A8X6LFE5"/>
<keyword evidence="5 8" id="KW-0472">Membrane</keyword>
<comment type="subcellular location">
    <subcellularLocation>
        <location evidence="1">Membrane</location>
    </subcellularLocation>
</comment>
<evidence type="ECO:0000256" key="1">
    <source>
        <dbReference type="ARBA" id="ARBA00004370"/>
    </source>
</evidence>
<feature type="compositionally biased region" description="Polar residues" evidence="7">
    <location>
        <begin position="147"/>
        <end position="163"/>
    </location>
</feature>
<accession>A0A8X6LFE5</accession>
<dbReference type="InterPro" id="IPR002159">
    <property type="entry name" value="CD36_fam"/>
</dbReference>
<dbReference type="Proteomes" id="UP000887116">
    <property type="component" value="Unassembled WGS sequence"/>
</dbReference>
<feature type="compositionally biased region" description="Polar residues" evidence="7">
    <location>
        <begin position="184"/>
        <end position="195"/>
    </location>
</feature>
<dbReference type="PANTHER" id="PTHR11923">
    <property type="entry name" value="SCAVENGER RECEPTOR CLASS B TYPE-1 SR-B1"/>
    <property type="match status" value="1"/>
</dbReference>
<comment type="caution">
    <text evidence="9">The sequence shown here is derived from an EMBL/GenBank/DDBJ whole genome shotgun (WGS) entry which is preliminary data.</text>
</comment>
<dbReference type="EMBL" id="BMAO01026338">
    <property type="protein sequence ID" value="GFR08801.1"/>
    <property type="molecule type" value="Genomic_DNA"/>
</dbReference>
<sequence length="195" mass="21553">MADPSYRKNVHGLNPNDEALGSHLDVEPVTGVSVDVQVRFQLNLQMSRVRGVFQFDDVPEGVFPVFWVGLEIHLNDDLSNFFKSNFNNPKIIAYSVLGGLVFISLILIIISLVVLRLSNIEDDDDPLNDVKEEHREKLSKKIIVPNYDSSGSYEKSNPSTGVTNKGLDLSSETKPALSKAAEANASTIHPTTPYK</sequence>
<feature type="region of interest" description="Disordered" evidence="7">
    <location>
        <begin position="147"/>
        <end position="195"/>
    </location>
</feature>
<name>A0A8X6LFE5_TRICU</name>
<evidence type="ECO:0000256" key="5">
    <source>
        <dbReference type="ARBA" id="ARBA00023136"/>
    </source>
</evidence>
<dbReference type="GO" id="GO:0005737">
    <property type="term" value="C:cytoplasm"/>
    <property type="evidence" value="ECO:0007669"/>
    <property type="project" value="TreeGrafter"/>
</dbReference>
<evidence type="ECO:0000256" key="2">
    <source>
        <dbReference type="ARBA" id="ARBA00010532"/>
    </source>
</evidence>
<keyword evidence="10" id="KW-1185">Reference proteome</keyword>
<feature type="transmembrane region" description="Helical" evidence="8">
    <location>
        <begin position="91"/>
        <end position="115"/>
    </location>
</feature>
<evidence type="ECO:0000256" key="3">
    <source>
        <dbReference type="ARBA" id="ARBA00022692"/>
    </source>
</evidence>
<evidence type="ECO:0000256" key="6">
    <source>
        <dbReference type="ARBA" id="ARBA00023180"/>
    </source>
</evidence>
<keyword evidence="6" id="KW-0325">Glycoprotein</keyword>
<comment type="similarity">
    <text evidence="2">Belongs to the CD36 family.</text>
</comment>
<gene>
    <name evidence="9" type="primary">pes_1</name>
    <name evidence="9" type="ORF">TNCT_671351</name>
</gene>
<dbReference type="OrthoDB" id="6596195at2759"/>
<dbReference type="Pfam" id="PF01130">
    <property type="entry name" value="CD36"/>
    <property type="match status" value="1"/>
</dbReference>
<evidence type="ECO:0000256" key="4">
    <source>
        <dbReference type="ARBA" id="ARBA00022989"/>
    </source>
</evidence>